<evidence type="ECO:0000313" key="2">
    <source>
        <dbReference type="Proteomes" id="UP000499080"/>
    </source>
</evidence>
<organism evidence="1 2">
    <name type="scientific">Araneus ventricosus</name>
    <name type="common">Orbweaver spider</name>
    <name type="synonym">Epeira ventricosa</name>
    <dbReference type="NCBI Taxonomy" id="182803"/>
    <lineage>
        <taxon>Eukaryota</taxon>
        <taxon>Metazoa</taxon>
        <taxon>Ecdysozoa</taxon>
        <taxon>Arthropoda</taxon>
        <taxon>Chelicerata</taxon>
        <taxon>Arachnida</taxon>
        <taxon>Araneae</taxon>
        <taxon>Araneomorphae</taxon>
        <taxon>Entelegynae</taxon>
        <taxon>Araneoidea</taxon>
        <taxon>Araneidae</taxon>
        <taxon>Araneus</taxon>
    </lineage>
</organism>
<proteinExistence type="predicted"/>
<gene>
    <name evidence="1" type="ORF">AVEN_28004_1</name>
</gene>
<reference evidence="1 2" key="1">
    <citation type="journal article" date="2019" name="Sci. Rep.">
        <title>Orb-weaving spider Araneus ventricosus genome elucidates the spidroin gene catalogue.</title>
        <authorList>
            <person name="Kono N."/>
            <person name="Nakamura H."/>
            <person name="Ohtoshi R."/>
            <person name="Moran D.A.P."/>
            <person name="Shinohara A."/>
            <person name="Yoshida Y."/>
            <person name="Fujiwara M."/>
            <person name="Mori M."/>
            <person name="Tomita M."/>
            <person name="Arakawa K."/>
        </authorList>
    </citation>
    <scope>NUCLEOTIDE SEQUENCE [LARGE SCALE GENOMIC DNA]</scope>
</reference>
<dbReference type="PROSITE" id="PS51257">
    <property type="entry name" value="PROKAR_LIPOPROTEIN"/>
    <property type="match status" value="1"/>
</dbReference>
<dbReference type="EMBL" id="BGPR01000075">
    <property type="protein sequence ID" value="GBL90902.1"/>
    <property type="molecule type" value="Genomic_DNA"/>
</dbReference>
<dbReference type="Proteomes" id="UP000499080">
    <property type="component" value="Unassembled WGS sequence"/>
</dbReference>
<keyword evidence="2" id="KW-1185">Reference proteome</keyword>
<sequence length="158" mass="18083">MASKKDRGLQYQSGAGNLKMAIRISLAMVSSVACNLHQCRKCYRCRPSCSGKSTHNRNFDYAMCFIWKGAFLYSRTPAISKALCKMDASTFDRHTQGTTLVFLFQSSATICCRRKQIPATHINGVELWFHHFTPTRKRTTMEWLHKTSPTRKNPISNR</sequence>
<comment type="caution">
    <text evidence="1">The sequence shown here is derived from an EMBL/GenBank/DDBJ whole genome shotgun (WGS) entry which is preliminary data.</text>
</comment>
<evidence type="ECO:0000313" key="1">
    <source>
        <dbReference type="EMBL" id="GBL90902.1"/>
    </source>
</evidence>
<dbReference type="AlphaFoldDB" id="A0A4Y2BF58"/>
<accession>A0A4Y2BF58</accession>
<protein>
    <submittedName>
        <fullName evidence="1">Uncharacterized protein</fullName>
    </submittedName>
</protein>
<name>A0A4Y2BF58_ARAVE</name>